<accession>A0A2N7VB46</accession>
<feature type="region of interest" description="Disordered" evidence="1">
    <location>
        <begin position="55"/>
        <end position="102"/>
    </location>
</feature>
<proteinExistence type="predicted"/>
<dbReference type="Proteomes" id="UP000235616">
    <property type="component" value="Unassembled WGS sequence"/>
</dbReference>
<name>A0A2N7VB46_9BURK</name>
<feature type="compositionally biased region" description="Low complexity" evidence="1">
    <location>
        <begin position="89"/>
        <end position="102"/>
    </location>
</feature>
<dbReference type="AlphaFoldDB" id="A0A2N7VB46"/>
<dbReference type="EMBL" id="PNYA01000048">
    <property type="protein sequence ID" value="PMS14392.1"/>
    <property type="molecule type" value="Genomic_DNA"/>
</dbReference>
<gene>
    <name evidence="3" type="ORF">C0Z18_31810</name>
</gene>
<evidence type="ECO:0000313" key="3">
    <source>
        <dbReference type="EMBL" id="PMS14392.1"/>
    </source>
</evidence>
<evidence type="ECO:0000256" key="2">
    <source>
        <dbReference type="SAM" id="SignalP"/>
    </source>
</evidence>
<comment type="caution">
    <text evidence="3">The sequence shown here is derived from an EMBL/GenBank/DDBJ whole genome shotgun (WGS) entry which is preliminary data.</text>
</comment>
<feature type="compositionally biased region" description="Low complexity" evidence="1">
    <location>
        <begin position="120"/>
        <end position="141"/>
    </location>
</feature>
<feature type="signal peptide" evidence="2">
    <location>
        <begin position="1"/>
        <end position="20"/>
    </location>
</feature>
<protein>
    <submittedName>
        <fullName evidence="3">Uncharacterized protein</fullName>
    </submittedName>
</protein>
<evidence type="ECO:0000256" key="1">
    <source>
        <dbReference type="SAM" id="MobiDB-lite"/>
    </source>
</evidence>
<sequence>MRISIVLGVAMFAGAIGAQAQQPAVYPLRSQTAAAQGVDSAYCYWQARRQTNVDMARQSQRPVRTKPLQFAADSGRGASEPPLPAPQVASGSAAHAAEAGMQASGGRTAASAVGASLPAAGAPGHPAAASGATALTSTSAPKLPPLPPPQPPMETYWQAYGDCMQSKGYGVH</sequence>
<dbReference type="OrthoDB" id="9132841at2"/>
<dbReference type="RefSeq" id="WP_102649437.1">
    <property type="nucleotide sequence ID" value="NZ_PNYA01000048.1"/>
</dbReference>
<evidence type="ECO:0000313" key="4">
    <source>
        <dbReference type="Proteomes" id="UP000235616"/>
    </source>
</evidence>
<feature type="chain" id="PRO_5014964109" evidence="2">
    <location>
        <begin position="21"/>
        <end position="172"/>
    </location>
</feature>
<organism evidence="3 4">
    <name type="scientific">Trinickia dabaoshanensis</name>
    <dbReference type="NCBI Taxonomy" id="564714"/>
    <lineage>
        <taxon>Bacteria</taxon>
        <taxon>Pseudomonadati</taxon>
        <taxon>Pseudomonadota</taxon>
        <taxon>Betaproteobacteria</taxon>
        <taxon>Burkholderiales</taxon>
        <taxon>Burkholderiaceae</taxon>
        <taxon>Trinickia</taxon>
    </lineage>
</organism>
<feature type="region of interest" description="Disordered" evidence="1">
    <location>
        <begin position="120"/>
        <end position="154"/>
    </location>
</feature>
<reference evidence="3 4" key="1">
    <citation type="submission" date="2018-01" db="EMBL/GenBank/DDBJ databases">
        <title>Whole genome analyses suggest that Burkholderia sensu lato contains two further novel genera in the rhizoxinica-symbiotica group Mycetohabitans gen. nov., and Trinickia gen. nov.: implications for the evolution of diazotrophy and nodulation in the Burkholderiaceae.</title>
        <authorList>
            <person name="Estrada-de los Santos P."/>
            <person name="Palmer M."/>
            <person name="Chavez-Ramirez B."/>
            <person name="Beukes C."/>
            <person name="Steenkamp E.T."/>
            <person name="Hirsch A.M."/>
            <person name="Manyaka P."/>
            <person name="Maluk M."/>
            <person name="Lafos M."/>
            <person name="Crook M."/>
            <person name="Gross E."/>
            <person name="Simon M.F."/>
            <person name="Bueno dos Reis Junior F."/>
            <person name="Poole P.S."/>
            <person name="Venter S.N."/>
            <person name="James E.K."/>
        </authorList>
    </citation>
    <scope>NUCLEOTIDE SEQUENCE [LARGE SCALE GENOMIC DNA]</scope>
    <source>
        <strain evidence="3 4">GIMN1.004</strain>
    </source>
</reference>
<keyword evidence="2" id="KW-0732">Signal</keyword>
<keyword evidence="4" id="KW-1185">Reference proteome</keyword>
<feature type="compositionally biased region" description="Pro residues" evidence="1">
    <location>
        <begin position="142"/>
        <end position="152"/>
    </location>
</feature>